<keyword evidence="1" id="KW-0479">Metal-binding</keyword>
<evidence type="ECO:0000256" key="6">
    <source>
        <dbReference type="ARBA" id="ARBA00023163"/>
    </source>
</evidence>
<dbReference type="GO" id="GO:0005634">
    <property type="term" value="C:nucleus"/>
    <property type="evidence" value="ECO:0007669"/>
    <property type="project" value="TreeGrafter"/>
</dbReference>
<keyword evidence="3" id="KW-0863">Zinc-finger</keyword>
<evidence type="ECO:0000256" key="3">
    <source>
        <dbReference type="ARBA" id="ARBA00022771"/>
    </source>
</evidence>
<organism evidence="9 10">
    <name type="scientific">Chrysophaeum taylorii</name>
    <dbReference type="NCBI Taxonomy" id="2483200"/>
    <lineage>
        <taxon>Eukaryota</taxon>
        <taxon>Sar</taxon>
        <taxon>Stramenopiles</taxon>
        <taxon>Ochrophyta</taxon>
        <taxon>Pelagophyceae</taxon>
        <taxon>Pelagomonadales</taxon>
        <taxon>Pelagomonadaceae</taxon>
        <taxon>Chrysophaeum</taxon>
    </lineage>
</organism>
<keyword evidence="2" id="KW-0677">Repeat</keyword>
<feature type="domain" description="C2H2-type" evidence="8">
    <location>
        <begin position="348"/>
        <end position="368"/>
    </location>
</feature>
<accession>A0AAD7UFQ2</accession>
<evidence type="ECO:0000313" key="9">
    <source>
        <dbReference type="EMBL" id="KAJ8603590.1"/>
    </source>
</evidence>
<dbReference type="PANTHER" id="PTHR45988:SF18">
    <property type="entry name" value="C2H2-TYPE ZINC FINGER FAMILY PROTEIN"/>
    <property type="match status" value="1"/>
</dbReference>
<evidence type="ECO:0000256" key="2">
    <source>
        <dbReference type="ARBA" id="ARBA00022737"/>
    </source>
</evidence>
<feature type="compositionally biased region" description="Acidic residues" evidence="7">
    <location>
        <begin position="752"/>
        <end position="766"/>
    </location>
</feature>
<name>A0AAD7UFQ2_9STRA</name>
<keyword evidence="6" id="KW-0804">Transcription</keyword>
<feature type="compositionally biased region" description="Low complexity" evidence="7">
    <location>
        <begin position="34"/>
        <end position="53"/>
    </location>
</feature>
<feature type="compositionally biased region" description="Gly residues" evidence="7">
    <location>
        <begin position="172"/>
        <end position="181"/>
    </location>
</feature>
<dbReference type="AlphaFoldDB" id="A0AAD7UFQ2"/>
<dbReference type="GO" id="GO:0003700">
    <property type="term" value="F:DNA-binding transcription factor activity"/>
    <property type="evidence" value="ECO:0007669"/>
    <property type="project" value="InterPro"/>
</dbReference>
<feature type="domain" description="C2H2-type" evidence="8">
    <location>
        <begin position="424"/>
        <end position="444"/>
    </location>
</feature>
<proteinExistence type="predicted"/>
<dbReference type="Proteomes" id="UP001230188">
    <property type="component" value="Unassembled WGS sequence"/>
</dbReference>
<evidence type="ECO:0000259" key="8">
    <source>
        <dbReference type="Pfam" id="PF13912"/>
    </source>
</evidence>
<dbReference type="GO" id="GO:0000976">
    <property type="term" value="F:transcription cis-regulatory region binding"/>
    <property type="evidence" value="ECO:0007669"/>
    <property type="project" value="TreeGrafter"/>
</dbReference>
<evidence type="ECO:0000313" key="10">
    <source>
        <dbReference type="Proteomes" id="UP001230188"/>
    </source>
</evidence>
<dbReference type="PANTHER" id="PTHR45988">
    <property type="entry name" value="C2H2 TYPE ZINC FINGER TRANSCRIPTION FACTOR FAMILY-RELATED"/>
    <property type="match status" value="1"/>
</dbReference>
<dbReference type="GO" id="GO:0008270">
    <property type="term" value="F:zinc ion binding"/>
    <property type="evidence" value="ECO:0007669"/>
    <property type="project" value="UniProtKB-KW"/>
</dbReference>
<feature type="region of interest" description="Disordered" evidence="7">
    <location>
        <begin position="117"/>
        <end position="193"/>
    </location>
</feature>
<comment type="caution">
    <text evidence="9">The sequence shown here is derived from an EMBL/GenBank/DDBJ whole genome shotgun (WGS) entry which is preliminary data.</text>
</comment>
<evidence type="ECO:0000256" key="7">
    <source>
        <dbReference type="SAM" id="MobiDB-lite"/>
    </source>
</evidence>
<feature type="region of interest" description="Disordered" evidence="7">
    <location>
        <begin position="742"/>
        <end position="769"/>
    </location>
</feature>
<evidence type="ECO:0000256" key="4">
    <source>
        <dbReference type="ARBA" id="ARBA00022833"/>
    </source>
</evidence>
<feature type="region of interest" description="Disordered" evidence="7">
    <location>
        <begin position="24"/>
        <end position="81"/>
    </location>
</feature>
<keyword evidence="5" id="KW-0805">Transcription regulation</keyword>
<dbReference type="Pfam" id="PF13912">
    <property type="entry name" value="zf-C2H2_6"/>
    <property type="match status" value="3"/>
</dbReference>
<dbReference type="InterPro" id="IPR013087">
    <property type="entry name" value="Znf_C2H2_type"/>
</dbReference>
<sequence>MFGCHEQVYMPRFVVVNGAGGVPAGPLHRDRDSPPSSSPAGLPVPAAAAGPLGETDPFLLGGVQVDQIRASPVPGSDDDTRDALVKDIAGAGARGLEPSAARDVLATFERRAAALVAADDDASPKPKRPSASSSNGEPAKKPAKRRRVVARAPTKRDAAAAADDAAAAAADQGGGGGGGGETPAPAPGTPSSNAETTCDRCGKVCATAVALSGHKRFCDGGVWRCDWCKCRADECSGKNPGPRGRSTLCGACGSRYRAGHSGPVLPNERGKFTCEACGKELDSIGALGGHRRFCDGGQWRCDWCKCSAAQCSGKNPGPRGPATLCGACGSRYRAGHTGPPRTTRDGKFVCETCGKLLDSIGALGGHRRFCDGGQWRCAWCRCSAAQCSGKNPGPDGPATLCGACGSRYRAGHSGPPRQDKAGKYVCEACGKALESIVALGGHRRFCDGGQWRCEWCGCKADATSSKMSGPSGPATLCGTCGSRHLAGQDGGPSPATPDGKHACEACGKILDSILALASHRRFCDGRLSAHVYDDGAEWLGGRRGEPLPCPVSGDLGFSPYREADVREEEEEEEAAAAGGGALLPPLAFPEAARPLLSGRDAGAALEAWDLARHLARRLEDVVQDVDVEAGAARHGKWWGRVVAGRAGASEDWSWDAYERALLGHASSGFHHLNAAIANALLHSRDAHYPDTNNGATPPQRPATTTTTKWLYVDEHNWLARLASAFPDQPFAELATAALARRQATKPRPLVDADTDDETQSDADDDPSTLTSADLMASLELDDRLRVVSSLNDLVLASSLVRDHITDISARLDRLAALKREEWARRKALAEATADLLSSDPPKLAATGDGSSPASVLVAFHQPRYVRVVSDVFVSAPVQRGGEPLLGDANLAKTNWLRETHDDQRQELETKFSALRALLGSYRRLSLGEDRDGRAYFLLGDVWDRLFLVDPNRAWFSLSPRQTAALRATLCPKKEAKLARTLDRVLPSLLLPTSQKIPTIRIPAAAAATTTTSR</sequence>
<reference evidence="9" key="1">
    <citation type="submission" date="2023-01" db="EMBL/GenBank/DDBJ databases">
        <title>Metagenome sequencing of chrysophaentin producing Chrysophaeum taylorii.</title>
        <authorList>
            <person name="Davison J."/>
            <person name="Bewley C."/>
        </authorList>
    </citation>
    <scope>NUCLEOTIDE SEQUENCE</scope>
    <source>
        <strain evidence="9">NIES-1699</strain>
    </source>
</reference>
<feature type="compositionally biased region" description="Low complexity" evidence="7">
    <location>
        <begin position="159"/>
        <end position="171"/>
    </location>
</feature>
<gene>
    <name evidence="9" type="ORF">CTAYLR_004836</name>
</gene>
<keyword evidence="10" id="KW-1185">Reference proteome</keyword>
<evidence type="ECO:0000256" key="1">
    <source>
        <dbReference type="ARBA" id="ARBA00022723"/>
    </source>
</evidence>
<feature type="domain" description="C2H2-type" evidence="8">
    <location>
        <begin position="272"/>
        <end position="292"/>
    </location>
</feature>
<evidence type="ECO:0000256" key="5">
    <source>
        <dbReference type="ARBA" id="ARBA00023015"/>
    </source>
</evidence>
<dbReference type="InterPro" id="IPR044653">
    <property type="entry name" value="AZF1/2/3-like"/>
</dbReference>
<keyword evidence="4" id="KW-0862">Zinc</keyword>
<dbReference type="EMBL" id="JAQMWT010000348">
    <property type="protein sequence ID" value="KAJ8603590.1"/>
    <property type="molecule type" value="Genomic_DNA"/>
</dbReference>
<protein>
    <recommendedName>
        <fullName evidence="8">C2H2-type domain-containing protein</fullName>
    </recommendedName>
</protein>